<comment type="function">
    <text evidence="2">Cell wall formation.</text>
</comment>
<dbReference type="Gene3D" id="3.30.465.10">
    <property type="match status" value="1"/>
</dbReference>
<keyword evidence="2" id="KW-0131">Cell cycle</keyword>
<dbReference type="PANTHER" id="PTHR21071">
    <property type="entry name" value="UDP-N-ACETYLENOLPYRUVOYLGLUCOSAMINE REDUCTASE"/>
    <property type="match status" value="1"/>
</dbReference>
<dbReference type="RefSeq" id="WP_145455064.1">
    <property type="nucleotide sequence ID" value="NZ_CP036317.1"/>
</dbReference>
<sequence length="283" mass="32032">MSNKNKLAKNGTRLNVRECDLKELTTLQLGGRAEIYTPQDLNQFVDLLKAFHQQNQCYHVLGNGSNLLVNDDQLEIPVVHTKLLNGIRFSPPFVEVEAGYLMPKLVNDACSFHLGGIEYLASIPGTIGGGVCMNAGRGKSYNKSIHQRIVSVRIFDGNKERYIKQNDLKSDYRWSLFREESDMTILSVVLRLEFINPATIRKRIIDRIRFAHHRQDHSAPNAGSVFRVEKNFGQLKGRKIGNACFSSKTCNWILNEGASFKDMMDLILSAGTITDLEWVVWSE</sequence>
<gene>
    <name evidence="4" type="primary">murB_2</name>
    <name evidence="2" type="synonym">murB</name>
    <name evidence="4" type="ORF">Pan153_17360</name>
</gene>
<dbReference type="InterPro" id="IPR016167">
    <property type="entry name" value="FAD-bd_PCMH_sub1"/>
</dbReference>
<keyword evidence="2" id="KW-0963">Cytoplasm</keyword>
<dbReference type="Gene3D" id="3.30.43.10">
    <property type="entry name" value="Uridine Diphospho-n-acetylenolpyruvylglucosamine Reductase, domain 2"/>
    <property type="match status" value="1"/>
</dbReference>
<dbReference type="InterPro" id="IPR036635">
    <property type="entry name" value="MurB_C_sf"/>
</dbReference>
<proteinExistence type="inferred from homology"/>
<keyword evidence="2" id="KW-0521">NADP</keyword>
<dbReference type="SUPFAM" id="SSF56176">
    <property type="entry name" value="FAD-binding/transporter-associated domain-like"/>
    <property type="match status" value="1"/>
</dbReference>
<dbReference type="EC" id="1.3.1.98" evidence="2"/>
<comment type="pathway">
    <text evidence="2">Cell wall biogenesis; peptidoglycan biosynthesis.</text>
</comment>
<dbReference type="SUPFAM" id="SSF56194">
    <property type="entry name" value="Uridine diphospho-N-Acetylenolpyruvylglucosamine reductase, MurB, C-terminal domain"/>
    <property type="match status" value="1"/>
</dbReference>
<evidence type="ECO:0000313" key="4">
    <source>
        <dbReference type="EMBL" id="QDV17101.1"/>
    </source>
</evidence>
<keyword evidence="2" id="KW-0132">Cell division</keyword>
<feature type="active site" evidence="2">
    <location>
        <position position="173"/>
    </location>
</feature>
<dbReference type="GO" id="GO:0071949">
    <property type="term" value="F:FAD binding"/>
    <property type="evidence" value="ECO:0007669"/>
    <property type="project" value="InterPro"/>
</dbReference>
<dbReference type="GO" id="GO:0008762">
    <property type="term" value="F:UDP-N-acetylmuramate dehydrogenase activity"/>
    <property type="evidence" value="ECO:0007669"/>
    <property type="project" value="UniProtKB-UniRule"/>
</dbReference>
<evidence type="ECO:0000256" key="1">
    <source>
        <dbReference type="ARBA" id="ARBA00022827"/>
    </source>
</evidence>
<dbReference type="PROSITE" id="PS51387">
    <property type="entry name" value="FAD_PCMH"/>
    <property type="match status" value="1"/>
</dbReference>
<dbReference type="InterPro" id="IPR036318">
    <property type="entry name" value="FAD-bd_PCMH-like_sf"/>
</dbReference>
<dbReference type="InterPro" id="IPR016169">
    <property type="entry name" value="FAD-bd_PCMH_sub2"/>
</dbReference>
<evidence type="ECO:0000313" key="5">
    <source>
        <dbReference type="Proteomes" id="UP000320839"/>
    </source>
</evidence>
<dbReference type="Pfam" id="PF01565">
    <property type="entry name" value="FAD_binding_4"/>
    <property type="match status" value="1"/>
</dbReference>
<comment type="catalytic activity">
    <reaction evidence="2">
        <text>UDP-N-acetyl-alpha-D-muramate + NADP(+) = UDP-N-acetyl-3-O-(1-carboxyvinyl)-alpha-D-glucosamine + NADPH + H(+)</text>
        <dbReference type="Rhea" id="RHEA:12248"/>
        <dbReference type="ChEBI" id="CHEBI:15378"/>
        <dbReference type="ChEBI" id="CHEBI:57783"/>
        <dbReference type="ChEBI" id="CHEBI:58349"/>
        <dbReference type="ChEBI" id="CHEBI:68483"/>
        <dbReference type="ChEBI" id="CHEBI:70757"/>
        <dbReference type="EC" id="1.3.1.98"/>
    </reaction>
</comment>
<reference evidence="4 5" key="1">
    <citation type="submission" date="2019-02" db="EMBL/GenBank/DDBJ databases">
        <title>Deep-cultivation of Planctomycetes and their phenomic and genomic characterization uncovers novel biology.</title>
        <authorList>
            <person name="Wiegand S."/>
            <person name="Jogler M."/>
            <person name="Boedeker C."/>
            <person name="Pinto D."/>
            <person name="Vollmers J."/>
            <person name="Rivas-Marin E."/>
            <person name="Kohn T."/>
            <person name="Peeters S.H."/>
            <person name="Heuer A."/>
            <person name="Rast P."/>
            <person name="Oberbeckmann S."/>
            <person name="Bunk B."/>
            <person name="Jeske O."/>
            <person name="Meyerdierks A."/>
            <person name="Storesund J.E."/>
            <person name="Kallscheuer N."/>
            <person name="Luecker S."/>
            <person name="Lage O.M."/>
            <person name="Pohl T."/>
            <person name="Merkel B.J."/>
            <person name="Hornburger P."/>
            <person name="Mueller R.-W."/>
            <person name="Bruemmer F."/>
            <person name="Labrenz M."/>
            <person name="Spormann A.M."/>
            <person name="Op den Camp H."/>
            <person name="Overmann J."/>
            <person name="Amann R."/>
            <person name="Jetten M.S.M."/>
            <person name="Mascher T."/>
            <person name="Medema M.H."/>
            <person name="Devos D.P."/>
            <person name="Kaster A.-K."/>
            <person name="Ovreas L."/>
            <person name="Rohde M."/>
            <person name="Galperin M.Y."/>
            <person name="Jogler C."/>
        </authorList>
    </citation>
    <scope>NUCLEOTIDE SEQUENCE [LARGE SCALE GENOMIC DNA]</scope>
    <source>
        <strain evidence="4 5">Pan153</strain>
    </source>
</reference>
<name>A0A518FL69_9PLAN</name>
<dbReference type="AlphaFoldDB" id="A0A518FL69"/>
<accession>A0A518FL69</accession>
<organism evidence="4 5">
    <name type="scientific">Gimesia panareensis</name>
    <dbReference type="NCBI Taxonomy" id="2527978"/>
    <lineage>
        <taxon>Bacteria</taxon>
        <taxon>Pseudomonadati</taxon>
        <taxon>Planctomycetota</taxon>
        <taxon>Planctomycetia</taxon>
        <taxon>Planctomycetales</taxon>
        <taxon>Planctomycetaceae</taxon>
        <taxon>Gimesia</taxon>
    </lineage>
</organism>
<keyword evidence="2 4" id="KW-0560">Oxidoreductase</keyword>
<feature type="domain" description="FAD-binding PCMH-type" evidence="3">
    <location>
        <begin position="28"/>
        <end position="195"/>
    </location>
</feature>
<dbReference type="InterPro" id="IPR016166">
    <property type="entry name" value="FAD-bd_PCMH"/>
</dbReference>
<dbReference type="HAMAP" id="MF_00037">
    <property type="entry name" value="MurB"/>
    <property type="match status" value="1"/>
</dbReference>
<keyword evidence="2" id="KW-0573">Peptidoglycan synthesis</keyword>
<dbReference type="InterPro" id="IPR006094">
    <property type="entry name" value="Oxid_FAD_bind_N"/>
</dbReference>
<dbReference type="GO" id="GO:0008360">
    <property type="term" value="P:regulation of cell shape"/>
    <property type="evidence" value="ECO:0007669"/>
    <property type="project" value="UniProtKB-KW"/>
</dbReference>
<comment type="caution">
    <text evidence="2">Lacks conserved residue(s) required for the propagation of feature annotation.</text>
</comment>
<keyword evidence="2" id="KW-0133">Cell shape</keyword>
<dbReference type="EMBL" id="CP036317">
    <property type="protein sequence ID" value="QDV17101.1"/>
    <property type="molecule type" value="Genomic_DNA"/>
</dbReference>
<evidence type="ECO:0000256" key="2">
    <source>
        <dbReference type="HAMAP-Rule" id="MF_00037"/>
    </source>
</evidence>
<feature type="active site" description="Proton donor" evidence="2">
    <location>
        <position position="224"/>
    </location>
</feature>
<dbReference type="Proteomes" id="UP000320839">
    <property type="component" value="Chromosome"/>
</dbReference>
<comment type="similarity">
    <text evidence="2">Belongs to the MurB family.</text>
</comment>
<dbReference type="GO" id="GO:0005829">
    <property type="term" value="C:cytosol"/>
    <property type="evidence" value="ECO:0007669"/>
    <property type="project" value="TreeGrafter"/>
</dbReference>
<dbReference type="UniPathway" id="UPA00219"/>
<keyword evidence="1 2" id="KW-0274">FAD</keyword>
<dbReference type="OrthoDB" id="9804753at2"/>
<comment type="subcellular location">
    <subcellularLocation>
        <location evidence="2">Cytoplasm</location>
    </subcellularLocation>
</comment>
<dbReference type="PANTHER" id="PTHR21071:SF4">
    <property type="entry name" value="UDP-N-ACETYLENOLPYRUVOYLGLUCOSAMINE REDUCTASE"/>
    <property type="match status" value="1"/>
</dbReference>
<dbReference type="GO" id="GO:0051301">
    <property type="term" value="P:cell division"/>
    <property type="evidence" value="ECO:0007669"/>
    <property type="project" value="UniProtKB-KW"/>
</dbReference>
<dbReference type="GO" id="GO:0071555">
    <property type="term" value="P:cell wall organization"/>
    <property type="evidence" value="ECO:0007669"/>
    <property type="project" value="UniProtKB-KW"/>
</dbReference>
<evidence type="ECO:0000259" key="3">
    <source>
        <dbReference type="PROSITE" id="PS51387"/>
    </source>
</evidence>
<keyword evidence="2" id="KW-0285">Flavoprotein</keyword>
<dbReference type="GO" id="GO:0009252">
    <property type="term" value="P:peptidoglycan biosynthetic process"/>
    <property type="evidence" value="ECO:0007669"/>
    <property type="project" value="UniProtKB-UniRule"/>
</dbReference>
<dbReference type="InterPro" id="IPR003170">
    <property type="entry name" value="MurB"/>
</dbReference>
<comment type="cofactor">
    <cofactor evidence="2">
        <name>FAD</name>
        <dbReference type="ChEBI" id="CHEBI:57692"/>
    </cofactor>
</comment>
<keyword evidence="2" id="KW-0961">Cell wall biogenesis/degradation</keyword>
<protein>
    <recommendedName>
        <fullName evidence="2">UDP-N-acetylenolpyruvoylglucosamine reductase</fullName>
        <ecNumber evidence="2">1.3.1.98</ecNumber>
    </recommendedName>
    <alternativeName>
        <fullName evidence="2">UDP-N-acetylmuramate dehydrogenase</fullName>
    </alternativeName>
</protein>